<feature type="domain" description="RES" evidence="1">
    <location>
        <begin position="78"/>
        <end position="205"/>
    </location>
</feature>
<comment type="caution">
    <text evidence="2">The sequence shown here is derived from an EMBL/GenBank/DDBJ whole genome shotgun (WGS) entry which is preliminary data.</text>
</comment>
<dbReference type="Proteomes" id="UP000317990">
    <property type="component" value="Unassembled WGS sequence"/>
</dbReference>
<dbReference type="EMBL" id="SRMO01000080">
    <property type="protein sequence ID" value="TGG91258.1"/>
    <property type="molecule type" value="Genomic_DNA"/>
</dbReference>
<gene>
    <name evidence="2" type="ORF">ERJ67_08420</name>
</gene>
<organism evidence="2 3">
    <name type="scientific">Aphanocapsa feldmannii 277cV</name>
    <dbReference type="NCBI Taxonomy" id="2507553"/>
    <lineage>
        <taxon>Bacteria</taxon>
        <taxon>Bacillati</taxon>
        <taxon>Cyanobacteriota</taxon>
        <taxon>Cyanophyceae</taxon>
        <taxon>Oscillatoriophycideae</taxon>
        <taxon>Chroococcales</taxon>
        <taxon>Microcystaceae</taxon>
        <taxon>Aphanocapsa</taxon>
    </lineage>
</organism>
<evidence type="ECO:0000313" key="2">
    <source>
        <dbReference type="EMBL" id="TGG91258.1"/>
    </source>
</evidence>
<dbReference type="SMART" id="SM00953">
    <property type="entry name" value="RES"/>
    <property type="match status" value="1"/>
</dbReference>
<evidence type="ECO:0000313" key="3">
    <source>
        <dbReference type="Proteomes" id="UP000317990"/>
    </source>
</evidence>
<dbReference type="Pfam" id="PF08808">
    <property type="entry name" value="RES"/>
    <property type="match status" value="1"/>
</dbReference>
<dbReference type="AlphaFoldDB" id="A0A524RM73"/>
<dbReference type="InterPro" id="IPR014914">
    <property type="entry name" value="RES_dom"/>
</dbReference>
<proteinExistence type="predicted"/>
<name>A0A524RM73_9CHRO</name>
<reference evidence="2 3" key="1">
    <citation type="journal article" date="2019" name="mSystems">
        <title>Life at home and on the roam: Genomic adaptions reflect the dual lifestyle of an intracellular, facultative symbiont.</title>
        <authorList>
            <person name="Burgsdorf I."/>
        </authorList>
    </citation>
    <scope>NUCLEOTIDE SEQUENCE [LARGE SCALE GENOMIC DNA]</scope>
    <source>
        <strain evidence="2">277cV</strain>
    </source>
</reference>
<sequence>MNLSVVCIEWKPCWRIISSQHSPIPLFERVVESKEDLEAIIDLEALTNPTLLSEVGNIQLVQPEDRISGPGSSVIMAAFTHLNRNGSRFSDGTYGVLYTANDLDTAIAETKHHREQFMAATAQRPMELGMCVYQLDLAGNLHDLRGQRAASPRIYHADNYAASQQLGKALREDGSNGIAYDSVRRMGGECAAAFRPPLLSNARLERHLCYIWDGQQIVTVDKKEEFDNAGVS</sequence>
<evidence type="ECO:0000259" key="1">
    <source>
        <dbReference type="SMART" id="SM00953"/>
    </source>
</evidence>
<protein>
    <submittedName>
        <fullName evidence="2">RES domain-containing protein</fullName>
    </submittedName>
</protein>
<accession>A0A524RM73</accession>